<evidence type="ECO:0008006" key="6">
    <source>
        <dbReference type="Google" id="ProtNLM"/>
    </source>
</evidence>
<gene>
    <name evidence="4" type="ORF">RchiOBHm_Chr3g0460791</name>
</gene>
<dbReference type="EMBL" id="PDCK01000041">
    <property type="protein sequence ID" value="PRQ42728.1"/>
    <property type="molecule type" value="Genomic_DNA"/>
</dbReference>
<dbReference type="Proteomes" id="UP000238479">
    <property type="component" value="Chromosome 3"/>
</dbReference>
<keyword evidence="5" id="KW-1185">Reference proteome</keyword>
<dbReference type="GO" id="GO:0005886">
    <property type="term" value="C:plasma membrane"/>
    <property type="evidence" value="ECO:0007669"/>
    <property type="project" value="TreeGrafter"/>
</dbReference>
<dbReference type="Gramene" id="PRQ42728">
    <property type="protein sequence ID" value="PRQ42728"/>
    <property type="gene ID" value="RchiOBHm_Chr3g0460791"/>
</dbReference>
<sequence>MVGKCCCIVIGLIFGLFVLAGVSILVYFLVIAKSIHNALVHYEVTDASLTKFDLTANNTFLDYNLTLKLNLENRSPLDYNFDLLEAVPVFKSQNLNDMTNLSKPFYLEHKTNVTFPALFAGNHSVALGAQEAFDFGKADVFDIVLKINSEYWAKSDSKKVSLKQEMACYLKVPLNSNGTNGGESFQITKCEKTELDINKD</sequence>
<evidence type="ECO:0000256" key="3">
    <source>
        <dbReference type="SAM" id="Phobius"/>
    </source>
</evidence>
<dbReference type="OMA" id="LHFDRIE"/>
<keyword evidence="3" id="KW-1133">Transmembrane helix</keyword>
<evidence type="ECO:0000256" key="2">
    <source>
        <dbReference type="ARBA" id="ARBA00023136"/>
    </source>
</evidence>
<reference evidence="4 5" key="1">
    <citation type="journal article" date="2018" name="Nat. Genet.">
        <title>The Rosa genome provides new insights in the design of modern roses.</title>
        <authorList>
            <person name="Bendahmane M."/>
        </authorList>
    </citation>
    <scope>NUCLEOTIDE SEQUENCE [LARGE SCALE GENOMIC DNA]</scope>
    <source>
        <strain evidence="5">cv. Old Blush</strain>
    </source>
</reference>
<protein>
    <recommendedName>
        <fullName evidence="6">Late embryogenesis abundant protein, LEA-14</fullName>
    </recommendedName>
</protein>
<name>A0A2P6R8F8_ROSCH</name>
<evidence type="ECO:0000256" key="1">
    <source>
        <dbReference type="ARBA" id="ARBA00004370"/>
    </source>
</evidence>
<dbReference type="STRING" id="74649.A0A2P6R8F8"/>
<comment type="caution">
    <text evidence="4">The sequence shown here is derived from an EMBL/GenBank/DDBJ whole genome shotgun (WGS) entry which is preliminary data.</text>
</comment>
<feature type="transmembrane region" description="Helical" evidence="3">
    <location>
        <begin position="7"/>
        <end position="30"/>
    </location>
</feature>
<dbReference type="AlphaFoldDB" id="A0A2P6R8F8"/>
<accession>A0A2P6R8F8</accession>
<comment type="subcellular location">
    <subcellularLocation>
        <location evidence="1">Membrane</location>
    </subcellularLocation>
</comment>
<dbReference type="InterPro" id="IPR044839">
    <property type="entry name" value="NDR1-like"/>
</dbReference>
<evidence type="ECO:0000313" key="4">
    <source>
        <dbReference type="EMBL" id="PRQ42728.1"/>
    </source>
</evidence>
<dbReference type="PANTHER" id="PTHR31415:SF174">
    <property type="entry name" value="NDR1_HIN1-LIKE PROTEIN 10"/>
    <property type="match status" value="1"/>
</dbReference>
<dbReference type="GO" id="GO:0009506">
    <property type="term" value="C:plasmodesma"/>
    <property type="evidence" value="ECO:0007669"/>
    <property type="project" value="TreeGrafter"/>
</dbReference>
<keyword evidence="3" id="KW-0812">Transmembrane</keyword>
<dbReference type="OrthoDB" id="1161651at2759"/>
<proteinExistence type="predicted"/>
<keyword evidence="2 3" id="KW-0472">Membrane</keyword>
<dbReference type="PANTHER" id="PTHR31415">
    <property type="entry name" value="OS05G0367900 PROTEIN"/>
    <property type="match status" value="1"/>
</dbReference>
<dbReference type="GO" id="GO:0098542">
    <property type="term" value="P:defense response to other organism"/>
    <property type="evidence" value="ECO:0007669"/>
    <property type="project" value="InterPro"/>
</dbReference>
<evidence type="ECO:0000313" key="5">
    <source>
        <dbReference type="Proteomes" id="UP000238479"/>
    </source>
</evidence>
<organism evidence="4 5">
    <name type="scientific">Rosa chinensis</name>
    <name type="common">China rose</name>
    <dbReference type="NCBI Taxonomy" id="74649"/>
    <lineage>
        <taxon>Eukaryota</taxon>
        <taxon>Viridiplantae</taxon>
        <taxon>Streptophyta</taxon>
        <taxon>Embryophyta</taxon>
        <taxon>Tracheophyta</taxon>
        <taxon>Spermatophyta</taxon>
        <taxon>Magnoliopsida</taxon>
        <taxon>eudicotyledons</taxon>
        <taxon>Gunneridae</taxon>
        <taxon>Pentapetalae</taxon>
        <taxon>rosids</taxon>
        <taxon>fabids</taxon>
        <taxon>Rosales</taxon>
        <taxon>Rosaceae</taxon>
        <taxon>Rosoideae</taxon>
        <taxon>Rosoideae incertae sedis</taxon>
        <taxon>Rosa</taxon>
    </lineage>
</organism>